<gene>
    <name evidence="1" type="ORF">SELMODRAFT_444739</name>
</gene>
<proteinExistence type="predicted"/>
<dbReference type="AlphaFoldDB" id="D8SCG9"/>
<accession>D8SCG9</accession>
<dbReference type="KEGG" id="smo:SELMODRAFT_444739"/>
<organism evidence="2">
    <name type="scientific">Selaginella moellendorffii</name>
    <name type="common">Spikemoss</name>
    <dbReference type="NCBI Taxonomy" id="88036"/>
    <lineage>
        <taxon>Eukaryota</taxon>
        <taxon>Viridiplantae</taxon>
        <taxon>Streptophyta</taxon>
        <taxon>Embryophyta</taxon>
        <taxon>Tracheophyta</taxon>
        <taxon>Lycopodiopsida</taxon>
        <taxon>Selaginellales</taxon>
        <taxon>Selaginellaceae</taxon>
        <taxon>Selaginella</taxon>
    </lineage>
</organism>
<dbReference type="Gramene" id="EFJ17706">
    <property type="protein sequence ID" value="EFJ17706"/>
    <property type="gene ID" value="SELMODRAFT_444739"/>
</dbReference>
<name>D8SCG9_SELML</name>
<sequence>MYGPAACGLILGAIDMPSLALRKQDFSDVERSTVRLLVGRDRPLFPLDSSSSNLLVELLLSTAGAAAFGAGTGQSSYCGSWQWGSKVLLDESKREPASNHKVSPWMPQEEIPSSTVFRQLQDDAAMVILEKGDYLMMQNLGKSAIKFKTESSWQSSSRRS</sequence>
<dbReference type="HOGENOM" id="CLU_1655173_0_0_1"/>
<reference evidence="1 2" key="1">
    <citation type="journal article" date="2011" name="Science">
        <title>The Selaginella genome identifies genetic changes associated with the evolution of vascular plants.</title>
        <authorList>
            <person name="Banks J.A."/>
            <person name="Nishiyama T."/>
            <person name="Hasebe M."/>
            <person name="Bowman J.L."/>
            <person name="Gribskov M."/>
            <person name="dePamphilis C."/>
            <person name="Albert V.A."/>
            <person name="Aono N."/>
            <person name="Aoyama T."/>
            <person name="Ambrose B.A."/>
            <person name="Ashton N.W."/>
            <person name="Axtell M.J."/>
            <person name="Barker E."/>
            <person name="Barker M.S."/>
            <person name="Bennetzen J.L."/>
            <person name="Bonawitz N.D."/>
            <person name="Chapple C."/>
            <person name="Cheng C."/>
            <person name="Correa L.G."/>
            <person name="Dacre M."/>
            <person name="DeBarry J."/>
            <person name="Dreyer I."/>
            <person name="Elias M."/>
            <person name="Engstrom E.M."/>
            <person name="Estelle M."/>
            <person name="Feng L."/>
            <person name="Finet C."/>
            <person name="Floyd S.K."/>
            <person name="Frommer W.B."/>
            <person name="Fujita T."/>
            <person name="Gramzow L."/>
            <person name="Gutensohn M."/>
            <person name="Harholt J."/>
            <person name="Hattori M."/>
            <person name="Heyl A."/>
            <person name="Hirai T."/>
            <person name="Hiwatashi Y."/>
            <person name="Ishikawa M."/>
            <person name="Iwata M."/>
            <person name="Karol K.G."/>
            <person name="Koehler B."/>
            <person name="Kolukisaoglu U."/>
            <person name="Kubo M."/>
            <person name="Kurata T."/>
            <person name="Lalonde S."/>
            <person name="Li K."/>
            <person name="Li Y."/>
            <person name="Litt A."/>
            <person name="Lyons E."/>
            <person name="Manning G."/>
            <person name="Maruyama T."/>
            <person name="Michael T.P."/>
            <person name="Mikami K."/>
            <person name="Miyazaki S."/>
            <person name="Morinaga S."/>
            <person name="Murata T."/>
            <person name="Mueller-Roeber B."/>
            <person name="Nelson D.R."/>
            <person name="Obara M."/>
            <person name="Oguri Y."/>
            <person name="Olmstead R.G."/>
            <person name="Onodera N."/>
            <person name="Petersen B.L."/>
            <person name="Pils B."/>
            <person name="Prigge M."/>
            <person name="Rensing S.A."/>
            <person name="Riano-Pachon D.M."/>
            <person name="Roberts A.W."/>
            <person name="Sato Y."/>
            <person name="Scheller H.V."/>
            <person name="Schulz B."/>
            <person name="Schulz C."/>
            <person name="Shakirov E.V."/>
            <person name="Shibagaki N."/>
            <person name="Shinohara N."/>
            <person name="Shippen D.E."/>
            <person name="Soerensen I."/>
            <person name="Sotooka R."/>
            <person name="Sugimoto N."/>
            <person name="Sugita M."/>
            <person name="Sumikawa N."/>
            <person name="Tanurdzic M."/>
            <person name="Theissen G."/>
            <person name="Ulvskov P."/>
            <person name="Wakazuki S."/>
            <person name="Weng J.K."/>
            <person name="Willats W.W."/>
            <person name="Wipf D."/>
            <person name="Wolf P.G."/>
            <person name="Yang L."/>
            <person name="Zimmer A.D."/>
            <person name="Zhu Q."/>
            <person name="Mitros T."/>
            <person name="Hellsten U."/>
            <person name="Loque D."/>
            <person name="Otillar R."/>
            <person name="Salamov A."/>
            <person name="Schmutz J."/>
            <person name="Shapiro H."/>
            <person name="Lindquist E."/>
            <person name="Lucas S."/>
            <person name="Rokhsar D."/>
            <person name="Grigoriev I.V."/>
        </authorList>
    </citation>
    <scope>NUCLEOTIDE SEQUENCE [LARGE SCALE GENOMIC DNA]</scope>
</reference>
<dbReference type="EMBL" id="GL377612">
    <property type="protein sequence ID" value="EFJ17706.1"/>
    <property type="molecule type" value="Genomic_DNA"/>
</dbReference>
<evidence type="ECO:0000313" key="2">
    <source>
        <dbReference type="Proteomes" id="UP000001514"/>
    </source>
</evidence>
<evidence type="ECO:0000313" key="1">
    <source>
        <dbReference type="EMBL" id="EFJ17706.1"/>
    </source>
</evidence>
<keyword evidence="2" id="KW-1185">Reference proteome</keyword>
<dbReference type="InParanoid" id="D8SCG9"/>
<protein>
    <submittedName>
        <fullName evidence="1">Uncharacterized protein</fullName>
    </submittedName>
</protein>
<dbReference type="Proteomes" id="UP000001514">
    <property type="component" value="Unassembled WGS sequence"/>
</dbReference>